<dbReference type="EMBL" id="CP003345">
    <property type="protein sequence ID" value="AFM04863.1"/>
    <property type="molecule type" value="Genomic_DNA"/>
</dbReference>
<evidence type="ECO:0000313" key="2">
    <source>
        <dbReference type="Proteomes" id="UP000006054"/>
    </source>
</evidence>
<evidence type="ECO:0000313" key="1">
    <source>
        <dbReference type="EMBL" id="AFM04863.1"/>
    </source>
</evidence>
<reference evidence="2" key="1">
    <citation type="submission" date="2012-06" db="EMBL/GenBank/DDBJ databases">
        <title>The complete genome of Flexibacter litoralis DSM 6794.</title>
        <authorList>
            <person name="Lucas S."/>
            <person name="Copeland A."/>
            <person name="Lapidus A."/>
            <person name="Glavina del Rio T."/>
            <person name="Dalin E."/>
            <person name="Tice H."/>
            <person name="Bruce D."/>
            <person name="Goodwin L."/>
            <person name="Pitluck S."/>
            <person name="Peters L."/>
            <person name="Ovchinnikova G."/>
            <person name="Lu M."/>
            <person name="Kyrpides N."/>
            <person name="Mavromatis K."/>
            <person name="Ivanova N."/>
            <person name="Brettin T."/>
            <person name="Detter J.C."/>
            <person name="Han C."/>
            <person name="Larimer F."/>
            <person name="Land M."/>
            <person name="Hauser L."/>
            <person name="Markowitz V."/>
            <person name="Cheng J.-F."/>
            <person name="Hugenholtz P."/>
            <person name="Woyke T."/>
            <person name="Wu D."/>
            <person name="Spring S."/>
            <person name="Lang E."/>
            <person name="Kopitz M."/>
            <person name="Brambilla E."/>
            <person name="Klenk H.-P."/>
            <person name="Eisen J.A."/>
        </authorList>
    </citation>
    <scope>NUCLEOTIDE SEQUENCE [LARGE SCALE GENOMIC DNA]</scope>
    <source>
        <strain evidence="2">ATCC 23117 / DSM 6794 / NBRC 15988 / NCIMB 1366 / Sio-4</strain>
    </source>
</reference>
<dbReference type="HOGENOM" id="CLU_2751924_0_0_10"/>
<sequence length="70" mass="8533">MNYKNGFIIEKNKRNIFLFSYYKDWVFIIINQTDIFYIDIGKIDIVTFNNNTSFMEQSVSSKFKKYIRII</sequence>
<gene>
    <name evidence="1" type="ordered locus">Fleli_2498</name>
</gene>
<keyword evidence="2" id="KW-1185">Reference proteome</keyword>
<accession>I4ALM8</accession>
<protein>
    <submittedName>
        <fullName evidence="1">Uncharacterized protein</fullName>
    </submittedName>
</protein>
<dbReference type="AlphaFoldDB" id="I4ALM8"/>
<organism evidence="1 2">
    <name type="scientific">Bernardetia litoralis (strain ATCC 23117 / DSM 6794 / NBRC 15988 / NCIMB 1366 / Fx l1 / Sio-4)</name>
    <name type="common">Flexibacter litoralis</name>
    <dbReference type="NCBI Taxonomy" id="880071"/>
    <lineage>
        <taxon>Bacteria</taxon>
        <taxon>Pseudomonadati</taxon>
        <taxon>Bacteroidota</taxon>
        <taxon>Cytophagia</taxon>
        <taxon>Cytophagales</taxon>
        <taxon>Bernardetiaceae</taxon>
        <taxon>Bernardetia</taxon>
    </lineage>
</organism>
<dbReference type="Proteomes" id="UP000006054">
    <property type="component" value="Chromosome"/>
</dbReference>
<name>I4ALM8_BERLS</name>
<proteinExistence type="predicted"/>
<dbReference type="KEGG" id="fli:Fleli_2498"/>